<dbReference type="AlphaFoldDB" id="A0A915L190"/>
<evidence type="ECO:0000313" key="2">
    <source>
        <dbReference type="Proteomes" id="UP000887565"/>
    </source>
</evidence>
<keyword evidence="1" id="KW-1133">Transmembrane helix</keyword>
<dbReference type="WBParaSite" id="nRc.2.0.1.t44833-RA">
    <property type="protein sequence ID" value="nRc.2.0.1.t44833-RA"/>
    <property type="gene ID" value="nRc.2.0.1.g44833"/>
</dbReference>
<keyword evidence="2" id="KW-1185">Reference proteome</keyword>
<name>A0A915L190_ROMCU</name>
<accession>A0A915L190</accession>
<evidence type="ECO:0000313" key="3">
    <source>
        <dbReference type="WBParaSite" id="nRc.2.0.1.t44833-RA"/>
    </source>
</evidence>
<keyword evidence="1" id="KW-0812">Transmembrane</keyword>
<evidence type="ECO:0000256" key="1">
    <source>
        <dbReference type="SAM" id="Phobius"/>
    </source>
</evidence>
<proteinExistence type="predicted"/>
<feature type="transmembrane region" description="Helical" evidence="1">
    <location>
        <begin position="34"/>
        <end position="53"/>
    </location>
</feature>
<dbReference type="Proteomes" id="UP000887565">
    <property type="component" value="Unplaced"/>
</dbReference>
<sequence length="99" mass="10718">MNGFNPIVETICGWPGALSELMLTTFSVAQDPSVIIKGPMKSGLILLAFCLLVKRTRLLMAKSCVWALRSKYSLLTVTATSKLALIFLCILSCACVSMC</sequence>
<reference evidence="3" key="1">
    <citation type="submission" date="2022-11" db="UniProtKB">
        <authorList>
            <consortium name="WormBaseParasite"/>
        </authorList>
    </citation>
    <scope>IDENTIFICATION</scope>
</reference>
<protein>
    <submittedName>
        <fullName evidence="3">Uncharacterized protein</fullName>
    </submittedName>
</protein>
<feature type="transmembrane region" description="Helical" evidence="1">
    <location>
        <begin position="74"/>
        <end position="98"/>
    </location>
</feature>
<organism evidence="2 3">
    <name type="scientific">Romanomermis culicivorax</name>
    <name type="common">Nematode worm</name>
    <dbReference type="NCBI Taxonomy" id="13658"/>
    <lineage>
        <taxon>Eukaryota</taxon>
        <taxon>Metazoa</taxon>
        <taxon>Ecdysozoa</taxon>
        <taxon>Nematoda</taxon>
        <taxon>Enoplea</taxon>
        <taxon>Dorylaimia</taxon>
        <taxon>Mermithida</taxon>
        <taxon>Mermithoidea</taxon>
        <taxon>Mermithidae</taxon>
        <taxon>Romanomermis</taxon>
    </lineage>
</organism>
<keyword evidence="1" id="KW-0472">Membrane</keyword>